<dbReference type="InterPro" id="IPR011993">
    <property type="entry name" value="PH-like_dom_sf"/>
</dbReference>
<keyword evidence="3 6" id="KW-0813">Transport</keyword>
<comment type="similarity">
    <text evidence="1 6">Belongs to the VPS36 family.</text>
</comment>
<dbReference type="InterPro" id="IPR036390">
    <property type="entry name" value="WH_DNA-bd_sf"/>
</dbReference>
<evidence type="ECO:0000256" key="4">
    <source>
        <dbReference type="ARBA" id="ARBA00022927"/>
    </source>
</evidence>
<comment type="subcellular location">
    <subcellularLocation>
        <location evidence="6">Cytoplasm</location>
    </subcellularLocation>
    <subcellularLocation>
        <location evidence="6">Endosome</location>
    </subcellularLocation>
</comment>
<comment type="function">
    <text evidence="6">Component of the ESCRT-II complex (endosomal sorting complex required for transport II), which is required for multivesicular body (MVB) formation and sorting of endosomal cargo proteins into MVBs.</text>
</comment>
<evidence type="ECO:0000256" key="5">
    <source>
        <dbReference type="ARBA" id="ARBA00030114"/>
    </source>
</evidence>
<dbReference type="Gene3D" id="2.30.29.30">
    <property type="entry name" value="Pleckstrin-homology domain (PH domain)/Phosphotyrosine-binding domain (PTB)"/>
    <property type="match status" value="1"/>
</dbReference>
<dbReference type="Gene3D" id="6.10.140.260">
    <property type="match status" value="1"/>
</dbReference>
<evidence type="ECO:0000256" key="1">
    <source>
        <dbReference type="ARBA" id="ARBA00009697"/>
    </source>
</evidence>
<reference evidence="8 9" key="1">
    <citation type="submission" date="2022-05" db="EMBL/GenBank/DDBJ databases">
        <authorList>
            <consortium name="Genoscope - CEA"/>
            <person name="William W."/>
        </authorList>
    </citation>
    <scope>NUCLEOTIDE SEQUENCE [LARGE SCALE GENOMIC DNA]</scope>
</reference>
<dbReference type="Gene3D" id="1.10.10.10">
    <property type="entry name" value="Winged helix-like DNA-binding domain superfamily/Winged helix DNA-binding domain"/>
    <property type="match status" value="2"/>
</dbReference>
<keyword evidence="6" id="KW-0963">Cytoplasm</keyword>
<evidence type="ECO:0000313" key="9">
    <source>
        <dbReference type="Proteomes" id="UP001159427"/>
    </source>
</evidence>
<keyword evidence="9" id="KW-1185">Reference proteome</keyword>
<gene>
    <name evidence="8" type="ORF">PEVE_00039563</name>
</gene>
<proteinExistence type="inferred from homology"/>
<comment type="caution">
    <text evidence="8">The sequence shown here is derived from an EMBL/GenBank/DDBJ whole genome shotgun (WGS) entry which is preliminary data.</text>
</comment>
<dbReference type="SUPFAM" id="SSF50729">
    <property type="entry name" value="PH domain-like"/>
    <property type="match status" value="1"/>
</dbReference>
<organism evidence="8 9">
    <name type="scientific">Porites evermanni</name>
    <dbReference type="NCBI Taxonomy" id="104178"/>
    <lineage>
        <taxon>Eukaryota</taxon>
        <taxon>Metazoa</taxon>
        <taxon>Cnidaria</taxon>
        <taxon>Anthozoa</taxon>
        <taxon>Hexacorallia</taxon>
        <taxon>Scleractinia</taxon>
        <taxon>Fungiina</taxon>
        <taxon>Poritidae</taxon>
        <taxon>Porites</taxon>
    </lineage>
</organism>
<keyword evidence="6" id="KW-0967">Endosome</keyword>
<keyword evidence="4 6" id="KW-0653">Protein transport</keyword>
<dbReference type="InterPro" id="IPR037855">
    <property type="entry name" value="Vps36"/>
</dbReference>
<dbReference type="Proteomes" id="UP001159427">
    <property type="component" value="Unassembled WGS sequence"/>
</dbReference>
<name>A0ABN8LF37_9CNID</name>
<dbReference type="PROSITE" id="PS51495">
    <property type="entry name" value="GLUE"/>
    <property type="match status" value="1"/>
</dbReference>
<dbReference type="EMBL" id="CALNXI010000007">
    <property type="protein sequence ID" value="CAH3014237.1"/>
    <property type="molecule type" value="Genomic_DNA"/>
</dbReference>
<protein>
    <recommendedName>
        <fullName evidence="2 6">Vacuolar protein-sorting-associated protein 36</fullName>
    </recommendedName>
    <alternativeName>
        <fullName evidence="5 6">ESCRT-II complex subunit VPS36</fullName>
    </alternativeName>
</protein>
<evidence type="ECO:0000259" key="7">
    <source>
        <dbReference type="PROSITE" id="PS51495"/>
    </source>
</evidence>
<dbReference type="Pfam" id="PF11605">
    <property type="entry name" value="Vps36_ESCRT-II"/>
    <property type="match status" value="1"/>
</dbReference>
<evidence type="ECO:0000256" key="6">
    <source>
        <dbReference type="RuleBase" id="RU367095"/>
    </source>
</evidence>
<dbReference type="InterPro" id="IPR040608">
    <property type="entry name" value="Snf8/Vps36"/>
</dbReference>
<dbReference type="PANTHER" id="PTHR13128:SF12">
    <property type="entry name" value="VACUOLAR PROTEIN-SORTING-ASSOCIATED PROTEIN 36"/>
    <property type="match status" value="1"/>
</dbReference>
<dbReference type="Pfam" id="PF04157">
    <property type="entry name" value="EAP30"/>
    <property type="match status" value="1"/>
</dbReference>
<evidence type="ECO:0000313" key="8">
    <source>
        <dbReference type="EMBL" id="CAH3014237.1"/>
    </source>
</evidence>
<dbReference type="InterPro" id="IPR036388">
    <property type="entry name" value="WH-like_DNA-bd_sf"/>
</dbReference>
<sequence length="391" mass="43748">MDRFSWTSSSNLCILQGESGIHQQSGVRIYDGDKKTTFENGNLKLTTHRIVWDDLDQQDRAISVPLPLVSNVEEQSGGFMSSAKVIVSFHPPPKDKDPGPCVSSPYACVKFSFKQGGHSQFFAKLQEQFKKKSWLQQTTNSSSTGATAKMLNRPRGVGGIVGIERKLEQKSKETDDYIQKAFKDLDALMEKAKEMVAMADKVASKLEEKKGSFTEDETVMFKSYLLSMGIANPVTRETHGSSASYHKELAKELGTFLEKIIKEEGGMMTLSDVYCRFNRARGMELVSPDDLVNAAKLFSSVKIPLRFRAFESGVLVIQALSHSDEEVIRTTKQILDEKHSLTAEELAHLINISVMLAKERLLVTEQAGKACRDDSVEGLRFYPNLFLDRRD</sequence>
<feature type="domain" description="GLUE N-terminal" evidence="7">
    <location>
        <begin position="4"/>
        <end position="141"/>
    </location>
</feature>
<accession>A0ABN8LF37</accession>
<dbReference type="PANTHER" id="PTHR13128">
    <property type="entry name" value="VACUOLAR PROTEIN-SORTING-ASSOCIATED PROTEIN 36"/>
    <property type="match status" value="1"/>
</dbReference>
<dbReference type="SUPFAM" id="SSF46785">
    <property type="entry name" value="Winged helix' DNA-binding domain"/>
    <property type="match status" value="2"/>
</dbReference>
<dbReference type="InterPro" id="IPR021648">
    <property type="entry name" value="GLUE_dom"/>
</dbReference>
<evidence type="ECO:0000256" key="3">
    <source>
        <dbReference type="ARBA" id="ARBA00022448"/>
    </source>
</evidence>
<evidence type="ECO:0000256" key="2">
    <source>
        <dbReference type="ARBA" id="ARBA00017953"/>
    </source>
</evidence>
<comment type="subunit">
    <text evidence="6">Component of the endosomal sorting complex required for transport II (ESCRT-II).</text>
</comment>